<reference evidence="5" key="1">
    <citation type="journal article" date="2017" name="Plant J.">
        <title>The pomegranate (Punica granatum L.) genome and the genomics of punicalagin biosynthesis.</title>
        <authorList>
            <person name="Qin G."/>
            <person name="Xu C."/>
            <person name="Ming R."/>
            <person name="Tang H."/>
            <person name="Guyot R."/>
            <person name="Kramer E.M."/>
            <person name="Hu Y."/>
            <person name="Yi X."/>
            <person name="Qi Y."/>
            <person name="Xu X."/>
            <person name="Gao Z."/>
            <person name="Pan H."/>
            <person name="Jian J."/>
            <person name="Tian Y."/>
            <person name="Yue Z."/>
            <person name="Xu Y."/>
        </authorList>
    </citation>
    <scope>NUCLEOTIDE SEQUENCE [LARGE SCALE GENOMIC DNA]</scope>
    <source>
        <strain evidence="5">cv. Dabenzi</strain>
    </source>
</reference>
<dbReference type="EMBL" id="MTKT01002590">
    <property type="protein sequence ID" value="OWM77188.1"/>
    <property type="molecule type" value="Genomic_DNA"/>
</dbReference>
<evidence type="ECO:0000313" key="6">
    <source>
        <dbReference type="Proteomes" id="UP000233551"/>
    </source>
</evidence>
<reference evidence="4 6" key="3">
    <citation type="submission" date="2017-11" db="EMBL/GenBank/DDBJ databases">
        <title>De-novo sequencing of pomegranate (Punica granatum L.) genome.</title>
        <authorList>
            <person name="Akparov Z."/>
            <person name="Amiraslanov A."/>
            <person name="Hajiyeva S."/>
            <person name="Abbasov M."/>
            <person name="Kaur K."/>
            <person name="Hamwieh A."/>
            <person name="Solovyev V."/>
            <person name="Salamov A."/>
            <person name="Braich B."/>
            <person name="Kosarev P."/>
            <person name="Mahmoud A."/>
            <person name="Hajiyev E."/>
            <person name="Babayeva S."/>
            <person name="Izzatullayeva V."/>
            <person name="Mammadov A."/>
            <person name="Mammadov A."/>
            <person name="Sharifova S."/>
            <person name="Ojaghi J."/>
            <person name="Eynullazada K."/>
            <person name="Bayramov B."/>
            <person name="Abdulazimova A."/>
            <person name="Shahmuradov I."/>
        </authorList>
    </citation>
    <scope>NUCLEOTIDE SEQUENCE [LARGE SCALE GENOMIC DNA]</scope>
    <source>
        <strain evidence="4">AG2017</strain>
        <strain evidence="6">cv. AG2017</strain>
        <tissue evidence="4">Leaf</tissue>
    </source>
</reference>
<protein>
    <recommendedName>
        <fullName evidence="7">7-deoxyloganetin glucosyltransferase-like</fullName>
    </recommendedName>
</protein>
<evidence type="ECO:0008006" key="7">
    <source>
        <dbReference type="Google" id="ProtNLM"/>
    </source>
</evidence>
<proteinExistence type="inferred from homology"/>
<dbReference type="Proteomes" id="UP000197138">
    <property type="component" value="Unassembled WGS sequence"/>
</dbReference>
<dbReference type="Gene3D" id="3.40.50.2000">
    <property type="entry name" value="Glycogen Phosphorylase B"/>
    <property type="match status" value="1"/>
</dbReference>
<comment type="similarity">
    <text evidence="1">Belongs to the UDP-glycosyltransferase family.</text>
</comment>
<dbReference type="STRING" id="22663.A0A218WX90"/>
<sequence>MASDASSSMKPHAVCLPFSTQSHISAMVNLAKLLHHRCLYITFINTEFNYRRLLEAGDLRFLDNLPAGFQFMAIPDGLPPAQSNATQDIASLCQSARLFMGAPFCELIGKLNERAESVSGFPPVSCIMADSVMAYSADPASEEYRIPVVRLYTIAACALVKLMHLPKLKEKSSTPPNGTPC</sequence>
<gene>
    <name evidence="3" type="ORF">CDL15_Pgr028825</name>
    <name evidence="4" type="ORF">CRG98_032254</name>
</gene>
<evidence type="ECO:0000256" key="2">
    <source>
        <dbReference type="ARBA" id="ARBA00022676"/>
    </source>
</evidence>
<keyword evidence="6" id="KW-1185">Reference proteome</keyword>
<dbReference type="GO" id="GO:0080044">
    <property type="term" value="F:quercetin 7-O-glucosyltransferase activity"/>
    <property type="evidence" value="ECO:0007669"/>
    <property type="project" value="TreeGrafter"/>
</dbReference>
<keyword evidence="2" id="KW-0808">Transferase</keyword>
<reference evidence="3" key="2">
    <citation type="submission" date="2017-06" db="EMBL/GenBank/DDBJ databases">
        <title>The pomegranate genome and the genomics of punicalagin biosynthesis.</title>
        <authorList>
            <person name="Xu C."/>
        </authorList>
    </citation>
    <scope>NUCLEOTIDE SEQUENCE [LARGE SCALE GENOMIC DNA]</scope>
    <source>
        <tissue evidence="3">Fresh leaf</tissue>
    </source>
</reference>
<dbReference type="PANTHER" id="PTHR11926">
    <property type="entry name" value="GLUCOSYL/GLUCURONOSYL TRANSFERASES"/>
    <property type="match status" value="1"/>
</dbReference>
<dbReference type="SUPFAM" id="SSF53756">
    <property type="entry name" value="UDP-Glycosyltransferase/glycogen phosphorylase"/>
    <property type="match status" value="1"/>
</dbReference>
<accession>A0A218WX90</accession>
<evidence type="ECO:0000256" key="1">
    <source>
        <dbReference type="ARBA" id="ARBA00009995"/>
    </source>
</evidence>
<name>A0A218WX90_PUNGR</name>
<evidence type="ECO:0000313" key="3">
    <source>
        <dbReference type="EMBL" id="OWM77188.1"/>
    </source>
</evidence>
<evidence type="ECO:0000313" key="5">
    <source>
        <dbReference type="Proteomes" id="UP000197138"/>
    </source>
</evidence>
<comment type="caution">
    <text evidence="3">The sequence shown here is derived from an EMBL/GenBank/DDBJ whole genome shotgun (WGS) entry which is preliminary data.</text>
</comment>
<dbReference type="Proteomes" id="UP000233551">
    <property type="component" value="Unassembled WGS sequence"/>
</dbReference>
<dbReference type="PANTHER" id="PTHR11926:SF1516">
    <property type="entry name" value="GLYCOSYLTRANSFERASE"/>
    <property type="match status" value="1"/>
</dbReference>
<organism evidence="3 5">
    <name type="scientific">Punica granatum</name>
    <name type="common">Pomegranate</name>
    <dbReference type="NCBI Taxonomy" id="22663"/>
    <lineage>
        <taxon>Eukaryota</taxon>
        <taxon>Viridiplantae</taxon>
        <taxon>Streptophyta</taxon>
        <taxon>Embryophyta</taxon>
        <taxon>Tracheophyta</taxon>
        <taxon>Spermatophyta</taxon>
        <taxon>Magnoliopsida</taxon>
        <taxon>eudicotyledons</taxon>
        <taxon>Gunneridae</taxon>
        <taxon>Pentapetalae</taxon>
        <taxon>rosids</taxon>
        <taxon>malvids</taxon>
        <taxon>Myrtales</taxon>
        <taxon>Lythraceae</taxon>
        <taxon>Punica</taxon>
    </lineage>
</organism>
<dbReference type="AlphaFoldDB" id="A0A218WX90"/>
<evidence type="ECO:0000313" key="4">
    <source>
        <dbReference type="EMBL" id="PKI47419.1"/>
    </source>
</evidence>
<keyword evidence="2" id="KW-0328">Glycosyltransferase</keyword>
<dbReference type="EMBL" id="PGOL01002509">
    <property type="protein sequence ID" value="PKI47419.1"/>
    <property type="molecule type" value="Genomic_DNA"/>
</dbReference>
<dbReference type="GO" id="GO:0080043">
    <property type="term" value="F:quercetin 3-O-glucosyltransferase activity"/>
    <property type="evidence" value="ECO:0007669"/>
    <property type="project" value="TreeGrafter"/>
</dbReference>